<dbReference type="Gene3D" id="3.40.50.1820">
    <property type="entry name" value="alpha/beta hydrolase"/>
    <property type="match status" value="1"/>
</dbReference>
<evidence type="ECO:0000259" key="2">
    <source>
        <dbReference type="Pfam" id="PF12697"/>
    </source>
</evidence>
<reference evidence="3 4" key="1">
    <citation type="journal article" date="2012" name="Science">
        <title>The Paleozoic origin of enzymatic lignin decomposition reconstructed from 31 fungal genomes.</title>
        <authorList>
            <person name="Floudas D."/>
            <person name="Binder M."/>
            <person name="Riley R."/>
            <person name="Barry K."/>
            <person name="Blanchette R.A."/>
            <person name="Henrissat B."/>
            <person name="Martinez A.T."/>
            <person name="Otillar R."/>
            <person name="Spatafora J.W."/>
            <person name="Yadav J.S."/>
            <person name="Aerts A."/>
            <person name="Benoit I."/>
            <person name="Boyd A."/>
            <person name="Carlson A."/>
            <person name="Copeland A."/>
            <person name="Coutinho P.M."/>
            <person name="de Vries R.P."/>
            <person name="Ferreira P."/>
            <person name="Findley K."/>
            <person name="Foster B."/>
            <person name="Gaskell J."/>
            <person name="Glotzer D."/>
            <person name="Gorecki P."/>
            <person name="Heitman J."/>
            <person name="Hesse C."/>
            <person name="Hori C."/>
            <person name="Igarashi K."/>
            <person name="Jurgens J.A."/>
            <person name="Kallen N."/>
            <person name="Kersten P."/>
            <person name="Kohler A."/>
            <person name="Kuees U."/>
            <person name="Kumar T.K.A."/>
            <person name="Kuo A."/>
            <person name="LaButti K."/>
            <person name="Larrondo L.F."/>
            <person name="Lindquist E."/>
            <person name="Ling A."/>
            <person name="Lombard V."/>
            <person name="Lucas S."/>
            <person name="Lundell T."/>
            <person name="Martin R."/>
            <person name="McLaughlin D.J."/>
            <person name="Morgenstern I."/>
            <person name="Morin E."/>
            <person name="Murat C."/>
            <person name="Nagy L.G."/>
            <person name="Nolan M."/>
            <person name="Ohm R.A."/>
            <person name="Patyshakuliyeva A."/>
            <person name="Rokas A."/>
            <person name="Ruiz-Duenas F.J."/>
            <person name="Sabat G."/>
            <person name="Salamov A."/>
            <person name="Samejima M."/>
            <person name="Schmutz J."/>
            <person name="Slot J.C."/>
            <person name="St John F."/>
            <person name="Stenlid J."/>
            <person name="Sun H."/>
            <person name="Sun S."/>
            <person name="Syed K."/>
            <person name="Tsang A."/>
            <person name="Wiebenga A."/>
            <person name="Young D."/>
            <person name="Pisabarro A."/>
            <person name="Eastwood D.C."/>
            <person name="Martin F."/>
            <person name="Cullen D."/>
            <person name="Grigoriev I.V."/>
            <person name="Hibbett D.S."/>
        </authorList>
    </citation>
    <scope>NUCLEOTIDE SEQUENCE</scope>
    <source>
        <strain evidence="4">FP-58527</strain>
    </source>
</reference>
<keyword evidence="4" id="KW-1185">Reference proteome</keyword>
<proteinExistence type="predicted"/>
<name>S8EMD7_FOMSC</name>
<dbReference type="EMBL" id="KE504122">
    <property type="protein sequence ID" value="EPT06207.1"/>
    <property type="molecule type" value="Genomic_DNA"/>
</dbReference>
<dbReference type="Proteomes" id="UP000015241">
    <property type="component" value="Unassembled WGS sequence"/>
</dbReference>
<dbReference type="AlphaFoldDB" id="S8EMD7"/>
<sequence>MRRPSHPRPATLSGRLCPHTPRQLVPIENTADWGTPPPLPSLPRTFPDASWLLSTHLIPGALPRTTPDIPPVTLPAWTADKGKWKAAVQETAQDMVSVRYRQWSGEMKAPGSRKPLWACLNRYRRRDLSREEEIAGITLLFAHANGFPKEIWEPVLRSLIEQHEATHSTYRIAEIWAWEAVNHGDSYLVNEENLSGIYDWQDNSRDVIQFLLHYLPSRVAPSDLPTHLIRLPDSDAQERRALGLTERNLVGVGHSLGGGTLARAAISEQALFDSLVLVDPIIRPYPTQGPLVYAATMKLTVGAVGRQSRWSSRAEAKARFLASPFFAAWHPDVLDTYLECGLTEDADGGVKLKMPGIHEALTFTEVMTTYDTWDLMDTLDVRIPLKFILPGRDTENDEGMRAQLAWRRPENASNVIIPEAGHLIAQEAPVQLAEELNTFLQAQYGSVSSRL</sequence>
<dbReference type="InterPro" id="IPR000073">
    <property type="entry name" value="AB_hydrolase_1"/>
</dbReference>
<dbReference type="STRING" id="743788.S8EMD7"/>
<dbReference type="OrthoDB" id="94039at2759"/>
<dbReference type="InParanoid" id="S8EMD7"/>
<feature type="domain" description="AB hydrolase-1" evidence="2">
    <location>
        <begin position="139"/>
        <end position="434"/>
    </location>
</feature>
<dbReference type="SUPFAM" id="SSF53474">
    <property type="entry name" value="alpha/beta-Hydrolases"/>
    <property type="match status" value="1"/>
</dbReference>
<organism evidence="3 4">
    <name type="scientific">Fomitopsis schrenkii</name>
    <name type="common">Brown rot fungus</name>
    <dbReference type="NCBI Taxonomy" id="2126942"/>
    <lineage>
        <taxon>Eukaryota</taxon>
        <taxon>Fungi</taxon>
        <taxon>Dikarya</taxon>
        <taxon>Basidiomycota</taxon>
        <taxon>Agaricomycotina</taxon>
        <taxon>Agaricomycetes</taxon>
        <taxon>Polyporales</taxon>
        <taxon>Fomitopsis</taxon>
    </lineage>
</organism>
<dbReference type="InterPro" id="IPR029058">
    <property type="entry name" value="AB_hydrolase_fold"/>
</dbReference>
<evidence type="ECO:0000313" key="4">
    <source>
        <dbReference type="Proteomes" id="UP000015241"/>
    </source>
</evidence>
<evidence type="ECO:0000313" key="3">
    <source>
        <dbReference type="EMBL" id="EPT06207.1"/>
    </source>
</evidence>
<dbReference type="HOGENOM" id="CLU_032490_1_0_1"/>
<feature type="region of interest" description="Disordered" evidence="1">
    <location>
        <begin position="1"/>
        <end position="20"/>
    </location>
</feature>
<gene>
    <name evidence="3" type="ORF">FOMPIDRAFT_1057159</name>
</gene>
<dbReference type="Pfam" id="PF12697">
    <property type="entry name" value="Abhydrolase_6"/>
    <property type="match status" value="1"/>
</dbReference>
<accession>S8EMD7</accession>
<evidence type="ECO:0000256" key="1">
    <source>
        <dbReference type="SAM" id="MobiDB-lite"/>
    </source>
</evidence>
<dbReference type="eggNOG" id="ENOG502S3SW">
    <property type="taxonomic scope" value="Eukaryota"/>
</dbReference>
<protein>
    <recommendedName>
        <fullName evidence="2">AB hydrolase-1 domain-containing protein</fullName>
    </recommendedName>
</protein>